<proteinExistence type="inferred from homology"/>
<dbReference type="Pfam" id="PF10576">
    <property type="entry name" value="EndIII_4Fe-2S"/>
    <property type="match status" value="1"/>
</dbReference>
<dbReference type="GO" id="GO:0051539">
    <property type="term" value="F:4 iron, 4 sulfur cluster binding"/>
    <property type="evidence" value="ECO:0007669"/>
    <property type="project" value="UniProtKB-UniRule"/>
</dbReference>
<dbReference type="GO" id="GO:0006285">
    <property type="term" value="P:base-excision repair, AP site formation"/>
    <property type="evidence" value="ECO:0007669"/>
    <property type="project" value="TreeGrafter"/>
</dbReference>
<keyword evidence="8 12" id="KW-0238">DNA-binding</keyword>
<evidence type="ECO:0000256" key="12">
    <source>
        <dbReference type="HAMAP-Rule" id="MF_00942"/>
    </source>
</evidence>
<keyword evidence="14" id="KW-0255">Endonuclease</keyword>
<evidence type="ECO:0000256" key="5">
    <source>
        <dbReference type="ARBA" id="ARBA00022801"/>
    </source>
</evidence>
<evidence type="ECO:0000313" key="15">
    <source>
        <dbReference type="Proteomes" id="UP000199581"/>
    </source>
</evidence>
<feature type="domain" description="HhH-GPD" evidence="13">
    <location>
        <begin position="42"/>
        <end position="190"/>
    </location>
</feature>
<evidence type="ECO:0000256" key="11">
    <source>
        <dbReference type="ARBA" id="ARBA00023295"/>
    </source>
</evidence>
<keyword evidence="14" id="KW-0540">Nuclease</keyword>
<keyword evidence="6 12" id="KW-0408">Iron</keyword>
<dbReference type="CDD" id="cd00056">
    <property type="entry name" value="ENDO3c"/>
    <property type="match status" value="1"/>
</dbReference>
<evidence type="ECO:0000313" key="14">
    <source>
        <dbReference type="EMBL" id="SFL25530.1"/>
    </source>
</evidence>
<dbReference type="HAMAP" id="MF_00942">
    <property type="entry name" value="Nth"/>
    <property type="match status" value="1"/>
</dbReference>
<sequence>MRVSSITARARAVRERLARRYPAPRTELSWSTPWELLVATILSAQCTDARVNMVTPGLFATWKTVEQMAKADPAQIEGVIRSTGFFRNKAKNLHASAVRIVTEFGGQVPRTMEEMLTLAGVARKTANVVLSNAFGVHAGIAVDTHVKRISFRLGLTRQTNPDKVEQDLLKLFPQDSWGAVNHYLVLFGREVCTARKPNCEACELADLCPRTGVTSRSASPTTKHKA</sequence>
<comment type="catalytic activity">
    <reaction evidence="12">
        <text>2'-deoxyribonucleotide-(2'-deoxyribose 5'-phosphate)-2'-deoxyribonucleotide-DNA = a 3'-end 2'-deoxyribonucleotide-(2,3-dehydro-2,3-deoxyribose 5'-phosphate)-DNA + a 5'-end 5'-phospho-2'-deoxyribonucleoside-DNA + H(+)</text>
        <dbReference type="Rhea" id="RHEA:66592"/>
        <dbReference type="Rhea" id="RHEA-COMP:13180"/>
        <dbReference type="Rhea" id="RHEA-COMP:16897"/>
        <dbReference type="Rhea" id="RHEA-COMP:17067"/>
        <dbReference type="ChEBI" id="CHEBI:15378"/>
        <dbReference type="ChEBI" id="CHEBI:136412"/>
        <dbReference type="ChEBI" id="CHEBI:157695"/>
        <dbReference type="ChEBI" id="CHEBI:167181"/>
        <dbReference type="EC" id="4.2.99.18"/>
    </reaction>
</comment>
<keyword evidence="9 12" id="KW-0234">DNA repair</keyword>
<dbReference type="PANTHER" id="PTHR10359:SF18">
    <property type="entry name" value="ENDONUCLEASE III"/>
    <property type="match status" value="1"/>
</dbReference>
<accession>A0A8G2C020</accession>
<dbReference type="InterPro" id="IPR023170">
    <property type="entry name" value="HhH_base_excis_C"/>
</dbReference>
<evidence type="ECO:0000256" key="8">
    <source>
        <dbReference type="ARBA" id="ARBA00023125"/>
    </source>
</evidence>
<dbReference type="GO" id="GO:0003677">
    <property type="term" value="F:DNA binding"/>
    <property type="evidence" value="ECO:0007669"/>
    <property type="project" value="UniProtKB-UniRule"/>
</dbReference>
<keyword evidence="4 12" id="KW-0227">DNA damage</keyword>
<keyword evidence="3 12" id="KW-0479">Metal-binding</keyword>
<dbReference type="SMART" id="SM00478">
    <property type="entry name" value="ENDO3c"/>
    <property type="match status" value="1"/>
</dbReference>
<dbReference type="GO" id="GO:0019104">
    <property type="term" value="F:DNA N-glycosylase activity"/>
    <property type="evidence" value="ECO:0007669"/>
    <property type="project" value="UniProtKB-UniRule"/>
</dbReference>
<keyword evidence="15" id="KW-1185">Reference proteome</keyword>
<evidence type="ECO:0000256" key="1">
    <source>
        <dbReference type="ARBA" id="ARBA00008343"/>
    </source>
</evidence>
<dbReference type="FunFam" id="1.10.1670.10:FF:000001">
    <property type="entry name" value="Endonuclease III"/>
    <property type="match status" value="1"/>
</dbReference>
<dbReference type="Pfam" id="PF00730">
    <property type="entry name" value="HhH-GPD"/>
    <property type="match status" value="1"/>
</dbReference>
<evidence type="ECO:0000256" key="10">
    <source>
        <dbReference type="ARBA" id="ARBA00023239"/>
    </source>
</evidence>
<dbReference type="SMART" id="SM00525">
    <property type="entry name" value="FES"/>
    <property type="match status" value="1"/>
</dbReference>
<feature type="binding site" evidence="12">
    <location>
        <position position="199"/>
    </location>
    <ligand>
        <name>[4Fe-4S] cluster</name>
        <dbReference type="ChEBI" id="CHEBI:49883"/>
    </ligand>
</feature>
<dbReference type="AlphaFoldDB" id="A0A8G2C020"/>
<dbReference type="InterPro" id="IPR003265">
    <property type="entry name" value="HhH-GPD_domain"/>
</dbReference>
<evidence type="ECO:0000256" key="7">
    <source>
        <dbReference type="ARBA" id="ARBA00023014"/>
    </source>
</evidence>
<dbReference type="Gene3D" id="1.10.340.30">
    <property type="entry name" value="Hypothetical protein, domain 2"/>
    <property type="match status" value="1"/>
</dbReference>
<feature type="binding site" evidence="12">
    <location>
        <position position="208"/>
    </location>
    <ligand>
        <name>[4Fe-4S] cluster</name>
        <dbReference type="ChEBI" id="CHEBI:49883"/>
    </ligand>
</feature>
<evidence type="ECO:0000256" key="9">
    <source>
        <dbReference type="ARBA" id="ARBA00023204"/>
    </source>
</evidence>
<dbReference type="NCBIfam" id="TIGR01083">
    <property type="entry name" value="nth"/>
    <property type="match status" value="1"/>
</dbReference>
<keyword evidence="2 12" id="KW-0004">4Fe-4S</keyword>
<dbReference type="EMBL" id="FOTO01000001">
    <property type="protein sequence ID" value="SFL25530.1"/>
    <property type="molecule type" value="Genomic_DNA"/>
</dbReference>
<dbReference type="SUPFAM" id="SSF48150">
    <property type="entry name" value="DNA-glycosylase"/>
    <property type="match status" value="1"/>
</dbReference>
<dbReference type="FunFam" id="1.10.340.30:FF:000001">
    <property type="entry name" value="Endonuclease III"/>
    <property type="match status" value="1"/>
</dbReference>
<dbReference type="Proteomes" id="UP000199581">
    <property type="component" value="Unassembled WGS sequence"/>
</dbReference>
<comment type="function">
    <text evidence="12">DNA repair enzyme that has both DNA N-glycosylase activity and AP-lyase activity. The DNA N-glycosylase activity releases various damaged pyrimidines from DNA by cleaving the N-glycosidic bond, leaving an AP (apurinic/apyrimidinic) site. The AP-lyase activity cleaves the phosphodiester bond 3' to the AP site by a beta-elimination, leaving a 3'-terminal unsaturated sugar and a product with a terminal 5'-phosphate.</text>
</comment>
<evidence type="ECO:0000256" key="2">
    <source>
        <dbReference type="ARBA" id="ARBA00022485"/>
    </source>
</evidence>
<dbReference type="Gene3D" id="1.10.1670.10">
    <property type="entry name" value="Helix-hairpin-Helix base-excision DNA repair enzymes (C-terminal)"/>
    <property type="match status" value="1"/>
</dbReference>
<evidence type="ECO:0000256" key="3">
    <source>
        <dbReference type="ARBA" id="ARBA00022723"/>
    </source>
</evidence>
<dbReference type="OrthoDB" id="9800977at2"/>
<comment type="cofactor">
    <cofactor evidence="12">
        <name>[4Fe-4S] cluster</name>
        <dbReference type="ChEBI" id="CHEBI:49883"/>
    </cofactor>
    <text evidence="12">Binds 1 [4Fe-4S] cluster.</text>
</comment>
<keyword evidence="10 12" id="KW-0456">Lyase</keyword>
<organism evidence="14 15">
    <name type="scientific">Desulfomicrobium norvegicum (strain DSM 1741 / NCIMB 8310)</name>
    <name type="common">Desulfovibrio baculatus (strain Norway 4)</name>
    <name type="synonym">Desulfovibrio desulfuricans (strain Norway 4)</name>
    <dbReference type="NCBI Taxonomy" id="52561"/>
    <lineage>
        <taxon>Bacteria</taxon>
        <taxon>Pseudomonadati</taxon>
        <taxon>Thermodesulfobacteriota</taxon>
        <taxon>Desulfovibrionia</taxon>
        <taxon>Desulfovibrionales</taxon>
        <taxon>Desulfomicrobiaceae</taxon>
        <taxon>Desulfomicrobium</taxon>
    </lineage>
</organism>
<feature type="binding site" evidence="12">
    <location>
        <position position="202"/>
    </location>
    <ligand>
        <name>[4Fe-4S] cluster</name>
        <dbReference type="ChEBI" id="CHEBI:49883"/>
    </ligand>
</feature>
<dbReference type="EC" id="4.2.99.18" evidence="12"/>
<reference evidence="14 15" key="1">
    <citation type="submission" date="2016-10" db="EMBL/GenBank/DDBJ databases">
        <authorList>
            <person name="Varghese N."/>
            <person name="Submissions S."/>
        </authorList>
    </citation>
    <scope>NUCLEOTIDE SEQUENCE [LARGE SCALE GENOMIC DNA]</scope>
    <source>
        <strain evidence="14 15">DSM 1741</strain>
    </source>
</reference>
<dbReference type="PANTHER" id="PTHR10359">
    <property type="entry name" value="A/G-SPECIFIC ADENINE GLYCOSYLASE/ENDONUCLEASE III"/>
    <property type="match status" value="1"/>
</dbReference>
<dbReference type="InterPro" id="IPR005759">
    <property type="entry name" value="Nth"/>
</dbReference>
<dbReference type="PIRSF" id="PIRSF001435">
    <property type="entry name" value="Nth"/>
    <property type="match status" value="1"/>
</dbReference>
<name>A0A8G2C020_DESNO</name>
<keyword evidence="7 12" id="KW-0411">Iron-sulfur</keyword>
<keyword evidence="11 12" id="KW-0326">Glycosidase</keyword>
<protein>
    <recommendedName>
        <fullName evidence="12">Endonuclease III</fullName>
        <ecNumber evidence="12">4.2.99.18</ecNumber>
    </recommendedName>
    <alternativeName>
        <fullName evidence="12">DNA-(apurinic or apyrimidinic site) lyase</fullName>
    </alternativeName>
</protein>
<keyword evidence="5 12" id="KW-0378">Hydrolase</keyword>
<gene>
    <name evidence="12" type="primary">nth</name>
    <name evidence="14" type="ORF">SAMN05421830_101182</name>
</gene>
<dbReference type="GO" id="GO:0046872">
    <property type="term" value="F:metal ion binding"/>
    <property type="evidence" value="ECO:0007669"/>
    <property type="project" value="UniProtKB-KW"/>
</dbReference>
<dbReference type="GO" id="GO:0140078">
    <property type="term" value="F:class I DNA-(apurinic or apyrimidinic site) endonuclease activity"/>
    <property type="evidence" value="ECO:0007669"/>
    <property type="project" value="UniProtKB-EC"/>
</dbReference>
<dbReference type="InterPro" id="IPR003651">
    <property type="entry name" value="Endonuclease3_FeS-loop_motif"/>
</dbReference>
<comment type="similarity">
    <text evidence="1 12">Belongs to the Nth/MutY family.</text>
</comment>
<comment type="caution">
    <text evidence="14">The sequence shown here is derived from an EMBL/GenBank/DDBJ whole genome shotgun (WGS) entry which is preliminary data.</text>
</comment>
<evidence type="ECO:0000256" key="6">
    <source>
        <dbReference type="ARBA" id="ARBA00023004"/>
    </source>
</evidence>
<evidence type="ECO:0000256" key="4">
    <source>
        <dbReference type="ARBA" id="ARBA00022763"/>
    </source>
</evidence>
<dbReference type="InterPro" id="IPR011257">
    <property type="entry name" value="DNA_glycosylase"/>
</dbReference>
<evidence type="ECO:0000259" key="13">
    <source>
        <dbReference type="SMART" id="SM00478"/>
    </source>
</evidence>
<feature type="binding site" evidence="12">
    <location>
        <position position="192"/>
    </location>
    <ligand>
        <name>[4Fe-4S] cluster</name>
        <dbReference type="ChEBI" id="CHEBI:49883"/>
    </ligand>
</feature>
<dbReference type="InterPro" id="IPR004036">
    <property type="entry name" value="Endonuclease-III-like_CS2"/>
</dbReference>
<dbReference type="PROSITE" id="PS01155">
    <property type="entry name" value="ENDONUCLEASE_III_2"/>
    <property type="match status" value="1"/>
</dbReference>
<dbReference type="RefSeq" id="WP_092188338.1">
    <property type="nucleotide sequence ID" value="NZ_FOTO01000001.1"/>
</dbReference>